<comment type="caution">
    <text evidence="2">The sequence shown here is derived from an EMBL/GenBank/DDBJ whole genome shotgun (WGS) entry which is preliminary data.</text>
</comment>
<feature type="transmembrane region" description="Helical" evidence="1">
    <location>
        <begin position="48"/>
        <end position="70"/>
    </location>
</feature>
<dbReference type="Proteomes" id="UP001430919">
    <property type="component" value="Unassembled WGS sequence"/>
</dbReference>
<keyword evidence="3" id="KW-1185">Reference proteome</keyword>
<evidence type="ECO:0000313" key="3">
    <source>
        <dbReference type="Proteomes" id="UP001430919"/>
    </source>
</evidence>
<accession>A0ABS8MMS1</accession>
<protein>
    <recommendedName>
        <fullName evidence="4">PH domain-containing protein</fullName>
    </recommendedName>
</protein>
<sequence>MEIKDRVEVALSKKKLIMLLFFSVLFLAISLWILTSQPEVSNPLFGNFIIKNVASILGVLMGGFGIYFFAKKIFDKKPGVIIDNIGIIDNSSGVSIGRILWSDVMIIDHREFLNQKSVTIYLKKPEEYINRVTNPIKKRLLKMNFKETGSPVNISPNGLKIPFNELKYIITQKFEEFQANKTLD</sequence>
<dbReference type="RefSeq" id="WP_229986799.1">
    <property type="nucleotide sequence ID" value="NZ_JAJJMO010000001.1"/>
</dbReference>
<evidence type="ECO:0000256" key="1">
    <source>
        <dbReference type="SAM" id="Phobius"/>
    </source>
</evidence>
<organism evidence="2 3">
    <name type="scientific">Flavobacterium pisciphilum</name>
    <dbReference type="NCBI Taxonomy" id="2893755"/>
    <lineage>
        <taxon>Bacteria</taxon>
        <taxon>Pseudomonadati</taxon>
        <taxon>Bacteroidota</taxon>
        <taxon>Flavobacteriia</taxon>
        <taxon>Flavobacteriales</taxon>
        <taxon>Flavobacteriaceae</taxon>
        <taxon>Flavobacterium</taxon>
    </lineage>
</organism>
<keyword evidence="1" id="KW-1133">Transmembrane helix</keyword>
<dbReference type="NCBIfam" id="NF041635">
    <property type="entry name" value="STM3941_fam"/>
    <property type="match status" value="1"/>
</dbReference>
<dbReference type="EMBL" id="JAJJMO010000001">
    <property type="protein sequence ID" value="MCC9070042.1"/>
    <property type="molecule type" value="Genomic_DNA"/>
</dbReference>
<reference evidence="2" key="1">
    <citation type="submission" date="2021-11" db="EMBL/GenBank/DDBJ databases">
        <title>Description of novel Flavobacterium species.</title>
        <authorList>
            <person name="Saticioglu I.B."/>
            <person name="Ay H."/>
            <person name="Altun S."/>
            <person name="Duman M."/>
        </authorList>
    </citation>
    <scope>NUCLEOTIDE SEQUENCE</scope>
    <source>
        <strain evidence="2">F-65</strain>
    </source>
</reference>
<proteinExistence type="predicted"/>
<name>A0ABS8MMS1_9FLAO</name>
<keyword evidence="1" id="KW-0472">Membrane</keyword>
<dbReference type="InterPro" id="IPR048136">
    <property type="entry name" value="STM3941-like"/>
</dbReference>
<evidence type="ECO:0008006" key="4">
    <source>
        <dbReference type="Google" id="ProtNLM"/>
    </source>
</evidence>
<evidence type="ECO:0000313" key="2">
    <source>
        <dbReference type="EMBL" id="MCC9070042.1"/>
    </source>
</evidence>
<feature type="transmembrane region" description="Helical" evidence="1">
    <location>
        <begin position="16"/>
        <end position="36"/>
    </location>
</feature>
<gene>
    <name evidence="2" type="ORF">LNQ49_00290</name>
</gene>
<keyword evidence="1" id="KW-0812">Transmembrane</keyword>